<keyword evidence="1" id="KW-0732">Signal</keyword>
<proteinExistence type="predicted"/>
<accession>A0A699W206</accession>
<name>A0A699W206_TANCI</name>
<dbReference type="EMBL" id="BKCJ011520843">
    <property type="protein sequence ID" value="GFD39716.1"/>
    <property type="molecule type" value="Genomic_DNA"/>
</dbReference>
<feature type="signal peptide" evidence="1">
    <location>
        <begin position="1"/>
        <end position="20"/>
    </location>
</feature>
<evidence type="ECO:0000256" key="1">
    <source>
        <dbReference type="SAM" id="SignalP"/>
    </source>
</evidence>
<organism evidence="2">
    <name type="scientific">Tanacetum cinerariifolium</name>
    <name type="common">Dalmatian daisy</name>
    <name type="synonym">Chrysanthemum cinerariifolium</name>
    <dbReference type="NCBI Taxonomy" id="118510"/>
    <lineage>
        <taxon>Eukaryota</taxon>
        <taxon>Viridiplantae</taxon>
        <taxon>Streptophyta</taxon>
        <taxon>Embryophyta</taxon>
        <taxon>Tracheophyta</taxon>
        <taxon>Spermatophyta</taxon>
        <taxon>Magnoliopsida</taxon>
        <taxon>eudicotyledons</taxon>
        <taxon>Gunneridae</taxon>
        <taxon>Pentapetalae</taxon>
        <taxon>asterids</taxon>
        <taxon>campanulids</taxon>
        <taxon>Asterales</taxon>
        <taxon>Asteraceae</taxon>
        <taxon>Asteroideae</taxon>
        <taxon>Anthemideae</taxon>
        <taxon>Anthemidinae</taxon>
        <taxon>Tanacetum</taxon>
    </lineage>
</organism>
<sequence>MKRQMIWGLTVSVLALGVSAAYAASDVNEGKTVAEYGSEKVGPNRTA</sequence>
<feature type="chain" id="PRO_5025568445" evidence="1">
    <location>
        <begin position="21"/>
        <end position="47"/>
    </location>
</feature>
<reference evidence="2" key="1">
    <citation type="journal article" date="2019" name="Sci. Rep.">
        <title>Draft genome of Tanacetum cinerariifolium, the natural source of mosquito coil.</title>
        <authorList>
            <person name="Yamashiro T."/>
            <person name="Shiraishi A."/>
            <person name="Satake H."/>
            <person name="Nakayama K."/>
        </authorList>
    </citation>
    <scope>NUCLEOTIDE SEQUENCE</scope>
</reference>
<evidence type="ECO:0000313" key="2">
    <source>
        <dbReference type="EMBL" id="GFD39716.1"/>
    </source>
</evidence>
<dbReference type="AlphaFoldDB" id="A0A699W206"/>
<feature type="non-terminal residue" evidence="2">
    <location>
        <position position="47"/>
    </location>
</feature>
<comment type="caution">
    <text evidence="2">The sequence shown here is derived from an EMBL/GenBank/DDBJ whole genome shotgun (WGS) entry which is preliminary data.</text>
</comment>
<gene>
    <name evidence="2" type="ORF">Tci_911685</name>
</gene>
<protein>
    <submittedName>
        <fullName evidence="2">Uncharacterized protein</fullName>
    </submittedName>
</protein>